<name>A0AAU9F2R1_9BACT</name>
<dbReference type="Proteomes" id="UP001366166">
    <property type="component" value="Chromosome"/>
</dbReference>
<dbReference type="PANTHER" id="PTHR42941:SF1">
    <property type="entry name" value="SLL1037 PROTEIN"/>
    <property type="match status" value="1"/>
</dbReference>
<dbReference type="Pfam" id="PF16868">
    <property type="entry name" value="NMT1_3"/>
    <property type="match status" value="1"/>
</dbReference>
<dbReference type="SUPFAM" id="SSF53850">
    <property type="entry name" value="Periplasmic binding protein-like II"/>
    <property type="match status" value="1"/>
</dbReference>
<keyword evidence="3" id="KW-1185">Reference proteome</keyword>
<dbReference type="NCBIfam" id="TIGR02122">
    <property type="entry name" value="TRAP_TAXI"/>
    <property type="match status" value="1"/>
</dbReference>
<dbReference type="AlphaFoldDB" id="A0AAU9F2R1"/>
<dbReference type="EMBL" id="AP028679">
    <property type="protein sequence ID" value="BEQ16678.1"/>
    <property type="molecule type" value="Genomic_DNA"/>
</dbReference>
<organism evidence="2 3">
    <name type="scientific">Desulfoferula mesophila</name>
    <dbReference type="NCBI Taxonomy" id="3058419"/>
    <lineage>
        <taxon>Bacteria</taxon>
        <taxon>Pseudomonadati</taxon>
        <taxon>Thermodesulfobacteriota</taxon>
        <taxon>Desulfarculia</taxon>
        <taxon>Desulfarculales</taxon>
        <taxon>Desulfarculaceae</taxon>
        <taxon>Desulfoferula</taxon>
    </lineage>
</organism>
<dbReference type="PANTHER" id="PTHR42941">
    <property type="entry name" value="SLL1037 PROTEIN"/>
    <property type="match status" value="1"/>
</dbReference>
<evidence type="ECO:0000313" key="3">
    <source>
        <dbReference type="Proteomes" id="UP001366166"/>
    </source>
</evidence>
<reference evidence="3" key="1">
    <citation type="journal article" date="2023" name="Arch. Microbiol.">
        <title>Desulfoferula mesophilus gen. nov. sp. nov., a mesophilic sulfate-reducing bacterium isolated from a brackish lake sediment.</title>
        <authorList>
            <person name="Watanabe T."/>
            <person name="Yabe T."/>
            <person name="Tsuji J.M."/>
            <person name="Fukui M."/>
        </authorList>
    </citation>
    <scope>NUCLEOTIDE SEQUENCE [LARGE SCALE GENOMIC DNA]</scope>
    <source>
        <strain evidence="3">12FAK</strain>
    </source>
</reference>
<protein>
    <recommendedName>
        <fullName evidence="4">TAXI family TRAP transporter solute-binding subunit</fullName>
    </recommendedName>
</protein>
<proteinExistence type="predicted"/>
<accession>A0AAU9F2R1</accession>
<evidence type="ECO:0000256" key="1">
    <source>
        <dbReference type="SAM" id="SignalP"/>
    </source>
</evidence>
<sequence length="358" mass="39157">MVMKKFALAALAVGCVLALSTAWLAVPGSSQAAPKLYRVEARTTTFGGSSYILGFGMCDLLNKHSEWVRGSVLESSGTPENIKLVGMSPGKRSRTFFTCSAEMFDKAKKGEAPFNQDADKFKDLMIMAYQQSLAVCLVTLDPNIKTLADLKGKRVATWPKGTTKFDMTQKLIGGAGKEVLDSIKWQFTAYAGYNDMILGKTDAALAFCPERGNGVYTTVPKLKELLSKRKVYFVTATPAMRKASGKLYGDVYGATATLKKGVLGDGLPRQNVLCFNIVLGWAVYPDMPADVVYEILKVTTAHAKDLVTYHAAAKGWGPNNFGAYPAPQKDWHPGAVKFYNENKIPFGLKYFEKLYPSE</sequence>
<gene>
    <name evidence="2" type="ORF">FAK_37440</name>
</gene>
<evidence type="ECO:0000313" key="2">
    <source>
        <dbReference type="EMBL" id="BEQ16678.1"/>
    </source>
</evidence>
<feature type="signal peptide" evidence="1">
    <location>
        <begin position="1"/>
        <end position="25"/>
    </location>
</feature>
<feature type="chain" id="PRO_5043818306" description="TAXI family TRAP transporter solute-binding subunit" evidence="1">
    <location>
        <begin position="26"/>
        <end position="358"/>
    </location>
</feature>
<evidence type="ECO:0008006" key="4">
    <source>
        <dbReference type="Google" id="ProtNLM"/>
    </source>
</evidence>
<dbReference type="KEGG" id="dmp:FAK_37440"/>
<keyword evidence="1" id="KW-0732">Signal</keyword>
<dbReference type="Gene3D" id="3.40.190.10">
    <property type="entry name" value="Periplasmic binding protein-like II"/>
    <property type="match status" value="2"/>
</dbReference>
<dbReference type="InterPro" id="IPR011852">
    <property type="entry name" value="TRAP_TAXI"/>
</dbReference>